<keyword evidence="3 6" id="KW-1133">Transmembrane helix</keyword>
<keyword evidence="5" id="KW-0807">Transducer</keyword>
<dbReference type="Pfam" id="PF00001">
    <property type="entry name" value="7tm_1"/>
    <property type="match status" value="1"/>
</dbReference>
<feature type="transmembrane region" description="Helical" evidence="6">
    <location>
        <begin position="6"/>
        <end position="30"/>
    </location>
</feature>
<proteinExistence type="inferred from homology"/>
<dbReference type="InterPro" id="IPR017452">
    <property type="entry name" value="GPCR_Rhodpsn_7TM"/>
</dbReference>
<reference evidence="8" key="1">
    <citation type="journal article" date="2023" name="Mol. Biol. Evol.">
        <title>Third-Generation Sequencing Reveals the Adaptive Role of the Epigenome in Three Deep-Sea Polychaetes.</title>
        <authorList>
            <person name="Perez M."/>
            <person name="Aroh O."/>
            <person name="Sun Y."/>
            <person name="Lan Y."/>
            <person name="Juniper S.K."/>
            <person name="Young C.R."/>
            <person name="Angers B."/>
            <person name="Qian P.Y."/>
        </authorList>
    </citation>
    <scope>NUCLEOTIDE SEQUENCE</scope>
    <source>
        <strain evidence="8">R07B-5</strain>
    </source>
</reference>
<dbReference type="PRINTS" id="PR00237">
    <property type="entry name" value="GPCRRHODOPSN"/>
</dbReference>
<keyword evidence="9" id="KW-1185">Reference proteome</keyword>
<name>A0AAD9P3P8_RIDPI</name>
<evidence type="ECO:0000256" key="2">
    <source>
        <dbReference type="ARBA" id="ARBA00022692"/>
    </source>
</evidence>
<feature type="transmembrane region" description="Helical" evidence="6">
    <location>
        <begin position="185"/>
        <end position="207"/>
    </location>
</feature>
<evidence type="ECO:0000256" key="4">
    <source>
        <dbReference type="ARBA" id="ARBA00023136"/>
    </source>
</evidence>
<dbReference type="InterPro" id="IPR000276">
    <property type="entry name" value="GPCR_Rhodpsn"/>
</dbReference>
<dbReference type="PROSITE" id="PS50262">
    <property type="entry name" value="G_PROTEIN_RECEP_F1_2"/>
    <property type="match status" value="1"/>
</dbReference>
<dbReference type="SUPFAM" id="SSF81321">
    <property type="entry name" value="Family A G protein-coupled receptor-like"/>
    <property type="match status" value="1"/>
</dbReference>
<dbReference type="CDD" id="cd14978">
    <property type="entry name" value="7tmA_FMRFamide_R-like"/>
    <property type="match status" value="1"/>
</dbReference>
<keyword evidence="5" id="KW-0675">Receptor</keyword>
<evidence type="ECO:0000256" key="1">
    <source>
        <dbReference type="ARBA" id="ARBA00004370"/>
    </source>
</evidence>
<dbReference type="Gene3D" id="1.20.1070.10">
    <property type="entry name" value="Rhodopsin 7-helix transmembrane proteins"/>
    <property type="match status" value="1"/>
</dbReference>
<protein>
    <recommendedName>
        <fullName evidence="7">G-protein coupled receptors family 1 profile domain-containing protein</fullName>
    </recommendedName>
</protein>
<feature type="transmembrane region" description="Helical" evidence="6">
    <location>
        <begin position="131"/>
        <end position="151"/>
    </location>
</feature>
<keyword evidence="4 6" id="KW-0472">Membrane</keyword>
<dbReference type="PANTHER" id="PTHR46641">
    <property type="entry name" value="FMRFAMIDE RECEPTOR-RELATED"/>
    <property type="match status" value="1"/>
</dbReference>
<dbReference type="EMBL" id="JAODUO010000168">
    <property type="protein sequence ID" value="KAK2187365.1"/>
    <property type="molecule type" value="Genomic_DNA"/>
</dbReference>
<accession>A0AAD9P3P8</accession>
<feature type="transmembrane region" description="Helical" evidence="6">
    <location>
        <begin position="272"/>
        <end position="289"/>
    </location>
</feature>
<comment type="similarity">
    <text evidence="5">Belongs to the G-protein coupled receptor 1 family.</text>
</comment>
<keyword evidence="2 5" id="KW-0812">Transmembrane</keyword>
<feature type="transmembrane region" description="Helical" evidence="6">
    <location>
        <begin position="228"/>
        <end position="252"/>
    </location>
</feature>
<dbReference type="GO" id="GO:0016020">
    <property type="term" value="C:membrane"/>
    <property type="evidence" value="ECO:0007669"/>
    <property type="project" value="UniProtKB-SubCell"/>
</dbReference>
<dbReference type="Proteomes" id="UP001209878">
    <property type="component" value="Unassembled WGS sequence"/>
</dbReference>
<evidence type="ECO:0000256" key="3">
    <source>
        <dbReference type="ARBA" id="ARBA00022989"/>
    </source>
</evidence>
<sequence length="345" mass="38873">MNVECGVFSFVTWGVFGSGLCVCGCVANALSVRAFQHGPRRPSSTLLQSLAATDLVLLFTVFVTDAVPYICDFARTCDNPWTTWPYIRYFWIITPVSHMCSIWFVTLIALNRYWAVCRPHDIGRVWTDGRTAVYLISAVVVVVTFNLPRFFEYRIVTSDVDNGTFVEERTAFGLTYSYKVVYKAMLVNIVLILLPLLTLMLLTCNILKRLRDNAKRLRNSVSRGSQEVTFVLVTVIVVAILCQTPLCAFHFVRYAHSYACGDTVFYLDNISKLLVNINATLNFIIYCLLSPRFRASLCASLCCCRGKPRDMDAGAQLMVAMNTLLPRRPRSNKSTEETHTPDSSP</sequence>
<gene>
    <name evidence="8" type="ORF">NP493_168g03009</name>
</gene>
<evidence type="ECO:0000259" key="7">
    <source>
        <dbReference type="PROSITE" id="PS50262"/>
    </source>
</evidence>
<organism evidence="8 9">
    <name type="scientific">Ridgeia piscesae</name>
    <name type="common">Tubeworm</name>
    <dbReference type="NCBI Taxonomy" id="27915"/>
    <lineage>
        <taxon>Eukaryota</taxon>
        <taxon>Metazoa</taxon>
        <taxon>Spiralia</taxon>
        <taxon>Lophotrochozoa</taxon>
        <taxon>Annelida</taxon>
        <taxon>Polychaeta</taxon>
        <taxon>Sedentaria</taxon>
        <taxon>Canalipalpata</taxon>
        <taxon>Sabellida</taxon>
        <taxon>Siboglinidae</taxon>
        <taxon>Ridgeia</taxon>
    </lineage>
</organism>
<dbReference type="InterPro" id="IPR052954">
    <property type="entry name" value="GPCR-Ligand_Int"/>
</dbReference>
<dbReference type="GO" id="GO:0004930">
    <property type="term" value="F:G protein-coupled receptor activity"/>
    <property type="evidence" value="ECO:0007669"/>
    <property type="project" value="UniProtKB-KW"/>
</dbReference>
<dbReference type="PANTHER" id="PTHR46641:SF2">
    <property type="entry name" value="FMRFAMIDE RECEPTOR"/>
    <property type="match status" value="1"/>
</dbReference>
<keyword evidence="5" id="KW-0297">G-protein coupled receptor</keyword>
<evidence type="ECO:0000256" key="6">
    <source>
        <dbReference type="SAM" id="Phobius"/>
    </source>
</evidence>
<dbReference type="PROSITE" id="PS00237">
    <property type="entry name" value="G_PROTEIN_RECEP_F1_1"/>
    <property type="match status" value="1"/>
</dbReference>
<evidence type="ECO:0000313" key="8">
    <source>
        <dbReference type="EMBL" id="KAK2187365.1"/>
    </source>
</evidence>
<feature type="transmembrane region" description="Helical" evidence="6">
    <location>
        <begin position="50"/>
        <end position="70"/>
    </location>
</feature>
<evidence type="ECO:0000313" key="9">
    <source>
        <dbReference type="Proteomes" id="UP001209878"/>
    </source>
</evidence>
<feature type="transmembrane region" description="Helical" evidence="6">
    <location>
        <begin position="90"/>
        <end position="110"/>
    </location>
</feature>
<evidence type="ECO:0000256" key="5">
    <source>
        <dbReference type="RuleBase" id="RU000688"/>
    </source>
</evidence>
<comment type="subcellular location">
    <subcellularLocation>
        <location evidence="1">Membrane</location>
    </subcellularLocation>
</comment>
<comment type="caution">
    <text evidence="8">The sequence shown here is derived from an EMBL/GenBank/DDBJ whole genome shotgun (WGS) entry which is preliminary data.</text>
</comment>
<feature type="domain" description="G-protein coupled receptors family 1 profile" evidence="7">
    <location>
        <begin position="24"/>
        <end position="286"/>
    </location>
</feature>
<dbReference type="AlphaFoldDB" id="A0AAD9P3P8"/>